<name>A0A0K2V712_LEPSM</name>
<dbReference type="AlphaFoldDB" id="A0A0K2V712"/>
<protein>
    <submittedName>
        <fullName evidence="1">Uncharacterized protein</fullName>
    </submittedName>
</protein>
<evidence type="ECO:0000313" key="1">
    <source>
        <dbReference type="EMBL" id="CDW46115.1"/>
    </source>
</evidence>
<accession>A0A0K2V712</accession>
<proteinExistence type="predicted"/>
<feature type="non-terminal residue" evidence="1">
    <location>
        <position position="1"/>
    </location>
</feature>
<dbReference type="EMBL" id="HACA01028754">
    <property type="protein sequence ID" value="CDW46115.1"/>
    <property type="molecule type" value="Transcribed_RNA"/>
</dbReference>
<organism evidence="1">
    <name type="scientific">Lepeophtheirus salmonis</name>
    <name type="common">Salmon louse</name>
    <name type="synonym">Caligus salmonis</name>
    <dbReference type="NCBI Taxonomy" id="72036"/>
    <lineage>
        <taxon>Eukaryota</taxon>
        <taxon>Metazoa</taxon>
        <taxon>Ecdysozoa</taxon>
        <taxon>Arthropoda</taxon>
        <taxon>Crustacea</taxon>
        <taxon>Multicrustacea</taxon>
        <taxon>Hexanauplia</taxon>
        <taxon>Copepoda</taxon>
        <taxon>Siphonostomatoida</taxon>
        <taxon>Caligidae</taxon>
        <taxon>Lepeophtheirus</taxon>
    </lineage>
</organism>
<sequence length="40" mass="4536">VDLQTICITISLVTFANSPSFLLISSLKLDHFDYFEPYPS</sequence>
<reference evidence="1" key="1">
    <citation type="submission" date="2014-05" db="EMBL/GenBank/DDBJ databases">
        <authorList>
            <person name="Chronopoulou M."/>
        </authorList>
    </citation>
    <scope>NUCLEOTIDE SEQUENCE</scope>
    <source>
        <tissue evidence="1">Whole organism</tissue>
    </source>
</reference>